<reference evidence="1 2" key="1">
    <citation type="submission" date="2021-01" db="EMBL/GenBank/DDBJ databases">
        <title>Chryseolinea sp. Jin1 Genome sequencing and assembly.</title>
        <authorList>
            <person name="Kim I."/>
        </authorList>
    </citation>
    <scope>NUCLEOTIDE SEQUENCE [LARGE SCALE GENOMIC DNA]</scope>
    <source>
        <strain evidence="1 2">Jin1</strain>
    </source>
</reference>
<comment type="caution">
    <text evidence="1">The sequence shown here is derived from an EMBL/GenBank/DDBJ whole genome shotgun (WGS) entry which is preliminary data.</text>
</comment>
<proteinExistence type="predicted"/>
<dbReference type="RefSeq" id="WP_202015409.1">
    <property type="nucleotide sequence ID" value="NZ_JAERRB010000014.1"/>
</dbReference>
<keyword evidence="2" id="KW-1185">Reference proteome</keyword>
<organism evidence="1 2">
    <name type="scientific">Chryseolinea lacunae</name>
    <dbReference type="NCBI Taxonomy" id="2801331"/>
    <lineage>
        <taxon>Bacteria</taxon>
        <taxon>Pseudomonadati</taxon>
        <taxon>Bacteroidota</taxon>
        <taxon>Cytophagia</taxon>
        <taxon>Cytophagales</taxon>
        <taxon>Fulvivirgaceae</taxon>
        <taxon>Chryseolinea</taxon>
    </lineage>
</organism>
<name>A0ABS1L0V1_9BACT</name>
<protein>
    <submittedName>
        <fullName evidence="1">Uncharacterized protein</fullName>
    </submittedName>
</protein>
<evidence type="ECO:0000313" key="1">
    <source>
        <dbReference type="EMBL" id="MBL0745148.1"/>
    </source>
</evidence>
<sequence>MSASFTTTLRIQPSRLPVAQIAKGGEAAQNFGERPDEHILGVGLAFHVAAGEPVKPIGIQAIEMLLCFRVCLLALLHQLGFVQGLACD</sequence>
<dbReference type="EMBL" id="JAERRB010000014">
    <property type="protein sequence ID" value="MBL0745148.1"/>
    <property type="molecule type" value="Genomic_DNA"/>
</dbReference>
<gene>
    <name evidence="1" type="ORF">JI741_28215</name>
</gene>
<evidence type="ECO:0000313" key="2">
    <source>
        <dbReference type="Proteomes" id="UP000613030"/>
    </source>
</evidence>
<dbReference type="Proteomes" id="UP000613030">
    <property type="component" value="Unassembled WGS sequence"/>
</dbReference>
<accession>A0ABS1L0V1</accession>